<keyword evidence="2" id="KW-0479">Metal-binding</keyword>
<evidence type="ECO:0000256" key="3">
    <source>
        <dbReference type="ARBA" id="ARBA00022737"/>
    </source>
</evidence>
<dbReference type="GO" id="GO:0016491">
    <property type="term" value="F:oxidoreductase activity"/>
    <property type="evidence" value="ECO:0007669"/>
    <property type="project" value="UniProtKB-ARBA"/>
</dbReference>
<keyword evidence="3" id="KW-0677">Repeat</keyword>
<keyword evidence="4" id="KW-0408">Iron</keyword>
<dbReference type="AlphaFoldDB" id="X0WC97"/>
<evidence type="ECO:0000256" key="5">
    <source>
        <dbReference type="ARBA" id="ARBA00023014"/>
    </source>
</evidence>
<proteinExistence type="predicted"/>
<evidence type="ECO:0000256" key="1">
    <source>
        <dbReference type="ARBA" id="ARBA00022485"/>
    </source>
</evidence>
<dbReference type="InterPro" id="IPR004017">
    <property type="entry name" value="Cys_rich_dom"/>
</dbReference>
<evidence type="ECO:0000313" key="7">
    <source>
        <dbReference type="EMBL" id="GAG10301.1"/>
    </source>
</evidence>
<feature type="domain" description="Cysteine-rich" evidence="6">
    <location>
        <begin position="166"/>
        <end position="246"/>
    </location>
</feature>
<protein>
    <recommendedName>
        <fullName evidence="6">Cysteine-rich domain-containing protein</fullName>
    </recommendedName>
</protein>
<dbReference type="GO" id="GO:0051539">
    <property type="term" value="F:4 iron, 4 sulfur cluster binding"/>
    <property type="evidence" value="ECO:0007669"/>
    <property type="project" value="UniProtKB-KW"/>
</dbReference>
<dbReference type="PANTHER" id="PTHR32479">
    <property type="entry name" value="GLYCOLATE OXIDASE IRON-SULFUR SUBUNIT"/>
    <property type="match status" value="1"/>
</dbReference>
<accession>X0WC97</accession>
<dbReference type="EMBL" id="BARS01028594">
    <property type="protein sequence ID" value="GAG10301.1"/>
    <property type="molecule type" value="Genomic_DNA"/>
</dbReference>
<reference evidence="7" key="1">
    <citation type="journal article" date="2014" name="Front. Microbiol.">
        <title>High frequency of phylogenetically diverse reductive dehalogenase-homologous genes in deep subseafloor sedimentary metagenomes.</title>
        <authorList>
            <person name="Kawai M."/>
            <person name="Futagami T."/>
            <person name="Toyoda A."/>
            <person name="Takaki Y."/>
            <person name="Nishi S."/>
            <person name="Hori S."/>
            <person name="Arai W."/>
            <person name="Tsubouchi T."/>
            <person name="Morono Y."/>
            <person name="Uchiyama I."/>
            <person name="Ito T."/>
            <person name="Fujiyama A."/>
            <person name="Inagaki F."/>
            <person name="Takami H."/>
        </authorList>
    </citation>
    <scope>NUCLEOTIDE SEQUENCE</scope>
    <source>
        <strain evidence="7">Expedition CK06-06</strain>
    </source>
</reference>
<evidence type="ECO:0000259" key="6">
    <source>
        <dbReference type="Pfam" id="PF02754"/>
    </source>
</evidence>
<evidence type="ECO:0000256" key="4">
    <source>
        <dbReference type="ARBA" id="ARBA00023004"/>
    </source>
</evidence>
<gene>
    <name evidence="7" type="ORF">S01H1_44800</name>
</gene>
<dbReference type="GO" id="GO:0046872">
    <property type="term" value="F:metal ion binding"/>
    <property type="evidence" value="ECO:0007669"/>
    <property type="project" value="UniProtKB-KW"/>
</dbReference>
<name>X0WC97_9ZZZZ</name>
<sequence>MSAEDRLRYEINKCRNCQICGTLLNFSCLVFPEMFRMVDEERKTGKKISTDQLMQLVNLCNFCAQCPCLDIREAIMNAKTEYMEKYGLKLKIRVIENVERIGKLGGAIPSLSNPLLRNKVNRWLMEKTIGIHRDRKIPNFPKANVTTWLRKRNKNIRPVSKEKKKVAYFAGCTARYFFPEVSKAVIEVFEKNGIEIFYPEQQCCGMPSMLEGDRKLTMEFAMYNVARLSEAVEEGYDIVCSCPTCG</sequence>
<feature type="non-terminal residue" evidence="7">
    <location>
        <position position="246"/>
    </location>
</feature>
<dbReference type="PANTHER" id="PTHR32479:SF19">
    <property type="entry name" value="ANAEROBIC GLYCEROL-3-PHOSPHATE DEHYDROGENASE SUBUNIT C"/>
    <property type="match status" value="1"/>
</dbReference>
<evidence type="ECO:0000256" key="2">
    <source>
        <dbReference type="ARBA" id="ARBA00022723"/>
    </source>
</evidence>
<comment type="caution">
    <text evidence="7">The sequence shown here is derived from an EMBL/GenBank/DDBJ whole genome shotgun (WGS) entry which is preliminary data.</text>
</comment>
<dbReference type="Pfam" id="PF02754">
    <property type="entry name" value="CCG"/>
    <property type="match status" value="1"/>
</dbReference>
<organism evidence="7">
    <name type="scientific">marine sediment metagenome</name>
    <dbReference type="NCBI Taxonomy" id="412755"/>
    <lineage>
        <taxon>unclassified sequences</taxon>
        <taxon>metagenomes</taxon>
        <taxon>ecological metagenomes</taxon>
    </lineage>
</organism>
<keyword evidence="1" id="KW-0004">4Fe-4S</keyword>
<keyword evidence="5" id="KW-0411">Iron-sulfur</keyword>